<dbReference type="Proteomes" id="UP000494040">
    <property type="component" value="Unassembled WGS sequence"/>
</dbReference>
<feature type="compositionally biased region" description="Polar residues" evidence="1">
    <location>
        <begin position="42"/>
        <end position="59"/>
    </location>
</feature>
<sequence length="899" mass="99942">MRKPLLPASKRPAQEVRQTRSVSANELKKKVKGNKKQTTGKSNDSAGSKTQSKDSNMTTKPKVAKKPSNTGQNAGNAKPKTLIKEKPKLAKKFVKKPSLIAKKQTLDKIEKKKKAIGKKQANSTPSTSSNQQPETPAQSQQAREAEEAENGETSSEPVEVVIHVKKPQNKTGPKKVKKTGPSSGKIGKRKISKQPEPAKSLIKNIGGTSGKLETVVSTILEVAVLTKKITPPKTKPSTSKTIATKKPIKNKLQNKLEIKNVVEQNEKDSCQGKGKDSKEVKEKETKKDVEKKSGKDVKKESKLEKKDTKEEPVDAKEEKMKEAKKDPKSLKEDTIDNVKKKLKILKPKKSESKEIKKEVEIVKADSVNVAEVTKQISKKKKCNEKIIKKNIKHKIKMSKPDDTKSSKKCAEEGKVSPAPEKLVRKERSKSPTKSKKECNKRNIFKGKTVEKVEEKKVEIIPVAETNIKGEESDDDLKTRRLKLFGFWEGPRRHREASLNALAKVHCLYENESRGAMMEMFDKSKQRVDKKKTEKPKEQNLNEAVIKAEPETSDDKSVKSDFSLMKEENTVTRRTLRTTPGMRSVGRHYDVETSSSSQPSSGDESDVSEKKTKGKQRHSSPPPLPSPSAVKEKEVKEKFDVQSDDENKKKKEEPVKKVRKRRKRCELMMDLKDMVVRKRMASLNASAMLAATYSMEKRSVRGDGDLRKRGMRNSSDDSTSTDMDVETSDDEMIVSGSSKKVAVIVNQDTDVTITGLYVNSTTRSTRHCSITGMQYRISSTSHTQTESTAVTTETVIHTTDHVSVSHSQSGSSVEAVGSPGGSCKSYTPLGALSSMQPPGNNSNALMRRHPCSSSAFSAPYHPHQEIHGMAIPSGDSSNFISEVTVNRHFFHFDLTDLLWI</sequence>
<evidence type="ECO:0000256" key="1">
    <source>
        <dbReference type="SAM" id="MobiDB-lite"/>
    </source>
</evidence>
<dbReference type="PANTHER" id="PTHR46576">
    <property type="entry name" value="BROMO ADJACENT HOMOLOGY DOMAIN-CONTAINING 1 PROTEIN"/>
    <property type="match status" value="1"/>
</dbReference>
<dbReference type="GeneID" id="106671029"/>
<keyword evidence="3" id="KW-1185">Reference proteome</keyword>
<feature type="compositionally biased region" description="Basic and acidic residues" evidence="1">
    <location>
        <begin position="421"/>
        <end position="440"/>
    </location>
</feature>
<dbReference type="PANTHER" id="PTHR46576:SF1">
    <property type="entry name" value="BROMO ADJACENT HOMOLOGY DOMAIN-CONTAINING 1 PROTEIN"/>
    <property type="match status" value="1"/>
</dbReference>
<feature type="compositionally biased region" description="Polar residues" evidence="1">
    <location>
        <begin position="120"/>
        <end position="136"/>
    </location>
</feature>
<proteinExistence type="predicted"/>
<dbReference type="RefSeq" id="XP_024085059.1">
    <property type="nucleotide sequence ID" value="XM_024229291.1"/>
</dbReference>
<dbReference type="GO" id="GO:0000976">
    <property type="term" value="F:transcription cis-regulatory region binding"/>
    <property type="evidence" value="ECO:0007669"/>
    <property type="project" value="TreeGrafter"/>
</dbReference>
<feature type="compositionally biased region" description="Basic and acidic residues" evidence="1">
    <location>
        <begin position="398"/>
        <end position="414"/>
    </location>
</feature>
<organism evidence="2 3">
    <name type="scientific">Cimex lectularius</name>
    <name type="common">Bed bug</name>
    <name type="synonym">Acanthia lectularia</name>
    <dbReference type="NCBI Taxonomy" id="79782"/>
    <lineage>
        <taxon>Eukaryota</taxon>
        <taxon>Metazoa</taxon>
        <taxon>Ecdysozoa</taxon>
        <taxon>Arthropoda</taxon>
        <taxon>Hexapoda</taxon>
        <taxon>Insecta</taxon>
        <taxon>Pterygota</taxon>
        <taxon>Neoptera</taxon>
        <taxon>Paraneoptera</taxon>
        <taxon>Hemiptera</taxon>
        <taxon>Heteroptera</taxon>
        <taxon>Panheteroptera</taxon>
        <taxon>Cimicomorpha</taxon>
        <taxon>Cimicidae</taxon>
        <taxon>Cimex</taxon>
    </lineage>
</organism>
<feature type="compositionally biased region" description="Basic and acidic residues" evidence="1">
    <location>
        <begin position="254"/>
        <end position="339"/>
    </location>
</feature>
<dbReference type="GO" id="GO:0003682">
    <property type="term" value="F:chromatin binding"/>
    <property type="evidence" value="ECO:0007669"/>
    <property type="project" value="TreeGrafter"/>
</dbReference>
<dbReference type="AlphaFoldDB" id="A0A8I6TKZ4"/>
<feature type="region of interest" description="Disordered" evidence="1">
    <location>
        <begin position="800"/>
        <end position="819"/>
    </location>
</feature>
<feature type="compositionally biased region" description="Basic and acidic residues" evidence="1">
    <location>
        <begin position="629"/>
        <end position="655"/>
    </location>
</feature>
<dbReference type="GO" id="GO:0031507">
    <property type="term" value="P:heterochromatin formation"/>
    <property type="evidence" value="ECO:0007669"/>
    <property type="project" value="TreeGrafter"/>
</dbReference>
<feature type="compositionally biased region" description="Basic and acidic residues" evidence="1">
    <location>
        <begin position="521"/>
        <end position="570"/>
    </location>
</feature>
<dbReference type="KEGG" id="clec:106671029"/>
<dbReference type="EnsemblMetazoa" id="XM_024229291.1">
    <property type="protein sequence ID" value="XP_024085059.1"/>
    <property type="gene ID" value="LOC106671029"/>
</dbReference>
<dbReference type="GO" id="GO:0005677">
    <property type="term" value="C:chromatin silencing complex"/>
    <property type="evidence" value="ECO:0007669"/>
    <property type="project" value="TreeGrafter"/>
</dbReference>
<dbReference type="OMA" id="IHGMAIP"/>
<name>A0A8I6TKZ4_CIMLE</name>
<evidence type="ECO:0000313" key="3">
    <source>
        <dbReference type="Proteomes" id="UP000494040"/>
    </source>
</evidence>
<reference evidence="2" key="1">
    <citation type="submission" date="2022-01" db="UniProtKB">
        <authorList>
            <consortium name="EnsemblMetazoa"/>
        </authorList>
    </citation>
    <scope>IDENTIFICATION</scope>
</reference>
<dbReference type="InterPro" id="IPR053032">
    <property type="entry name" value="BAH_domain-containing"/>
</dbReference>
<accession>A0A8I6TKZ4</accession>
<dbReference type="OrthoDB" id="1922186at2759"/>
<feature type="compositionally biased region" description="Low complexity" evidence="1">
    <location>
        <begin position="227"/>
        <end position="245"/>
    </location>
</feature>
<feature type="compositionally biased region" description="Basic residues" evidence="1">
    <location>
        <begin position="163"/>
        <end position="178"/>
    </location>
</feature>
<feature type="region of interest" description="Disordered" evidence="1">
    <location>
        <begin position="521"/>
        <end position="660"/>
    </location>
</feature>
<feature type="region of interest" description="Disordered" evidence="1">
    <location>
        <begin position="390"/>
        <end position="441"/>
    </location>
</feature>
<feature type="region of interest" description="Disordered" evidence="1">
    <location>
        <begin position="700"/>
        <end position="727"/>
    </location>
</feature>
<feature type="compositionally biased region" description="Low complexity" evidence="1">
    <location>
        <begin position="800"/>
        <end position="815"/>
    </location>
</feature>
<feature type="region of interest" description="Disordered" evidence="1">
    <location>
        <begin position="227"/>
        <end position="339"/>
    </location>
</feature>
<feature type="region of interest" description="Disordered" evidence="1">
    <location>
        <begin position="1"/>
        <end position="205"/>
    </location>
</feature>
<evidence type="ECO:0000313" key="2">
    <source>
        <dbReference type="EnsemblMetazoa" id="XP_024085059.1"/>
    </source>
</evidence>
<protein>
    <submittedName>
        <fullName evidence="2">Uncharacterized protein</fullName>
    </submittedName>
</protein>
<dbReference type="GO" id="GO:0045892">
    <property type="term" value="P:negative regulation of DNA-templated transcription"/>
    <property type="evidence" value="ECO:0007669"/>
    <property type="project" value="TreeGrafter"/>
</dbReference>